<dbReference type="SUPFAM" id="SSF48452">
    <property type="entry name" value="TPR-like"/>
    <property type="match status" value="2"/>
</dbReference>
<dbReference type="SUPFAM" id="SSF53474">
    <property type="entry name" value="alpha/beta-Hydrolases"/>
    <property type="match status" value="1"/>
</dbReference>
<dbReference type="Pfam" id="PF13424">
    <property type="entry name" value="TPR_12"/>
    <property type="match status" value="3"/>
</dbReference>
<evidence type="ECO:0000313" key="2">
    <source>
        <dbReference type="EMBL" id="RDW64624.1"/>
    </source>
</evidence>
<dbReference type="InterPro" id="IPR029058">
    <property type="entry name" value="AB_hydrolase_fold"/>
</dbReference>
<feature type="domain" description="NB-ARC" evidence="1">
    <location>
        <begin position="308"/>
        <end position="475"/>
    </location>
</feature>
<dbReference type="STRING" id="1849047.A0A3D8QSZ3"/>
<protein>
    <recommendedName>
        <fullName evidence="1">NB-ARC domain-containing protein</fullName>
    </recommendedName>
</protein>
<dbReference type="GO" id="GO:0043531">
    <property type="term" value="F:ADP binding"/>
    <property type="evidence" value="ECO:0007669"/>
    <property type="project" value="InterPro"/>
</dbReference>
<dbReference type="AlphaFoldDB" id="A0A3D8QSZ3"/>
<dbReference type="Proteomes" id="UP000256645">
    <property type="component" value="Unassembled WGS sequence"/>
</dbReference>
<dbReference type="SMART" id="SM00028">
    <property type="entry name" value="TPR"/>
    <property type="match status" value="5"/>
</dbReference>
<dbReference type="OrthoDB" id="20872at2759"/>
<dbReference type="InterPro" id="IPR002182">
    <property type="entry name" value="NB-ARC"/>
</dbReference>
<organism evidence="2 3">
    <name type="scientific">Coleophoma cylindrospora</name>
    <dbReference type="NCBI Taxonomy" id="1849047"/>
    <lineage>
        <taxon>Eukaryota</taxon>
        <taxon>Fungi</taxon>
        <taxon>Dikarya</taxon>
        <taxon>Ascomycota</taxon>
        <taxon>Pezizomycotina</taxon>
        <taxon>Leotiomycetes</taxon>
        <taxon>Helotiales</taxon>
        <taxon>Dermateaceae</taxon>
        <taxon>Coleophoma</taxon>
    </lineage>
</organism>
<dbReference type="PANTHER" id="PTHR46082:SF6">
    <property type="entry name" value="AAA+ ATPASE DOMAIN-CONTAINING PROTEIN-RELATED"/>
    <property type="match status" value="1"/>
</dbReference>
<name>A0A3D8QSZ3_9HELO</name>
<dbReference type="PANTHER" id="PTHR46082">
    <property type="entry name" value="ATP/GTP-BINDING PROTEIN-RELATED"/>
    <property type="match status" value="1"/>
</dbReference>
<evidence type="ECO:0000259" key="1">
    <source>
        <dbReference type="Pfam" id="PF00931"/>
    </source>
</evidence>
<keyword evidence="3" id="KW-1185">Reference proteome</keyword>
<dbReference type="InterPro" id="IPR027417">
    <property type="entry name" value="P-loop_NTPase"/>
</dbReference>
<dbReference type="Gene3D" id="3.40.50.1820">
    <property type="entry name" value="alpha/beta hydrolase"/>
    <property type="match status" value="1"/>
</dbReference>
<proteinExistence type="predicted"/>
<reference evidence="2 3" key="1">
    <citation type="journal article" date="2018" name="IMA Fungus">
        <title>IMA Genome-F 9: Draft genome sequence of Annulohypoxylon stygium, Aspergillus mulundensis, Berkeleyomyces basicola (syn. Thielaviopsis basicola), Ceratocystis smalleyi, two Cercospora beticola strains, Coleophoma cylindrospora, Fusarium fracticaudum, Phialophora cf. hyalina, and Morchella septimelata.</title>
        <authorList>
            <person name="Wingfield B.D."/>
            <person name="Bills G.F."/>
            <person name="Dong Y."/>
            <person name="Huang W."/>
            <person name="Nel W.J."/>
            <person name="Swalarsk-Parry B.S."/>
            <person name="Vaghefi N."/>
            <person name="Wilken P.M."/>
            <person name="An Z."/>
            <person name="de Beer Z.W."/>
            <person name="De Vos L."/>
            <person name="Chen L."/>
            <person name="Duong T.A."/>
            <person name="Gao Y."/>
            <person name="Hammerbacher A."/>
            <person name="Kikkert J.R."/>
            <person name="Li Y."/>
            <person name="Li H."/>
            <person name="Li K."/>
            <person name="Li Q."/>
            <person name="Liu X."/>
            <person name="Ma X."/>
            <person name="Naidoo K."/>
            <person name="Pethybridge S.J."/>
            <person name="Sun J."/>
            <person name="Steenkamp E.T."/>
            <person name="van der Nest M.A."/>
            <person name="van Wyk S."/>
            <person name="Wingfield M.J."/>
            <person name="Xiong C."/>
            <person name="Yue Q."/>
            <person name="Zhang X."/>
        </authorList>
    </citation>
    <scope>NUCLEOTIDE SEQUENCE [LARGE SCALE GENOMIC DNA]</scope>
    <source>
        <strain evidence="2 3">BP6252</strain>
    </source>
</reference>
<evidence type="ECO:0000313" key="3">
    <source>
        <dbReference type="Proteomes" id="UP000256645"/>
    </source>
</evidence>
<accession>A0A3D8QSZ3</accession>
<dbReference type="InterPro" id="IPR019734">
    <property type="entry name" value="TPR_rpt"/>
</dbReference>
<dbReference type="SUPFAM" id="SSF52540">
    <property type="entry name" value="P-loop containing nucleoside triphosphate hydrolases"/>
    <property type="match status" value="1"/>
</dbReference>
<comment type="caution">
    <text evidence="2">The sequence shown here is derived from an EMBL/GenBank/DDBJ whole genome shotgun (WGS) entry which is preliminary data.</text>
</comment>
<dbReference type="Gene3D" id="3.40.50.300">
    <property type="entry name" value="P-loop containing nucleotide triphosphate hydrolases"/>
    <property type="match status" value="1"/>
</dbReference>
<dbReference type="EMBL" id="PDLM01000012">
    <property type="protein sequence ID" value="RDW64624.1"/>
    <property type="molecule type" value="Genomic_DNA"/>
</dbReference>
<dbReference type="Gene3D" id="1.25.40.10">
    <property type="entry name" value="Tetratricopeptide repeat domain"/>
    <property type="match status" value="2"/>
</dbReference>
<sequence length="999" mass="113408">MRLRQLFPPEDDCDANKACQVDIIAIHGLNPRGKDIKAHAWDTWRSPAGVSGRLWLRDDLKIIAPRARIFLCEYDSSAVFSANQATFCDKANALLHAIDAERDDTRDRPLILMGHSLGGILLEQALINAQANSALRHIYNATTGLAFFGTPHNGGSSTLVVAGKQAARVAGALGFKKGDNIIEALDKGSIFTDIHKEHFRHQLERYQMVSFWGDKDTIVHRDSSRFGLGGERERIIELNADHSGLARFGNSEQDKDNLKLVKHNLKSLYEHSLRQVIRRRDDIDTALDLGPSYYLPFLENSGFIGRSAELDELMQRLFLDKNCQQMAIVGLGGIGKTQIALQFAYSVKREKSEYSIFWVPALSLESFEQTFTKIARILKLPQTSLEQGDIKDLVKQRLSAREAGKWLLIVDNADDSDVLFGSQGLMKYLPESEDGLTLFTSRHQRVAQELVGRNVVELKKMTDEEAANFLRSLLWSNLECDSITQTEVLIKLDNHPLAISQAAAYMNTNQTYISDYLRLLESTDEDLIHLMSQEFHDNTRYENSANAIATTWVVSFDQILKQNKFAADLLAFISCIEYKAIPHSILPKIRPRAKMETAIGTICSYSFAIKRANEKVYDIHRLVHLATQIWVRQHSWEIEIAKKAVRHIAKVFPSSNYENREMWREYLPHAVRVSKVARQGGMRGMSSLFLKVGECLREDGRTREAVAWLEEPYQRRKTMLAKDHPDRLLSGLELAGTYRKNGQVKQAVKLLEGVVKIQKTMLAKDHPDRLASEHELAMAYKEDGQIKQAVELLEKVVRIENTTLAKDHPSRLASDHELAMAYMEDGQIKQAVELLERVVRIENTTLAKDHPSRLASEHGLAMAYMEDGQIKQAVELLEKVVRIRNTTLAKDHPDRLASEHELAMAYIKDGQIKQAVELLEKVVRIGNTTLAKDHPDRLASEHALARAYMEDGQIKQAVELLERVVRIRKTTLAKDHPSRLRSERVLATYYENYPKLKRH</sequence>
<gene>
    <name evidence="2" type="ORF">BP6252_10275</name>
</gene>
<dbReference type="Pfam" id="PF00931">
    <property type="entry name" value="NB-ARC"/>
    <property type="match status" value="1"/>
</dbReference>
<dbReference type="InterPro" id="IPR011990">
    <property type="entry name" value="TPR-like_helical_dom_sf"/>
</dbReference>
<dbReference type="InterPro" id="IPR053137">
    <property type="entry name" value="NLR-like"/>
</dbReference>